<evidence type="ECO:0000313" key="1">
    <source>
        <dbReference type="EMBL" id="BDS11553.1"/>
    </source>
</evidence>
<reference evidence="1" key="1">
    <citation type="submission" date="2022-09" db="EMBL/GenBank/DDBJ databases">
        <title>Aureispira anguillicida sp. nov., isolated from Leptocephalus of Japanese eel Anguilla japonica.</title>
        <authorList>
            <person name="Yuasa K."/>
            <person name="Mekata T."/>
            <person name="Ikunari K."/>
        </authorList>
    </citation>
    <scope>NUCLEOTIDE SEQUENCE</scope>
    <source>
        <strain evidence="1">EL160426</strain>
    </source>
</reference>
<dbReference type="PROSITE" id="PS51257">
    <property type="entry name" value="PROKAR_LIPOPROTEIN"/>
    <property type="match status" value="1"/>
</dbReference>
<organism evidence="1 2">
    <name type="scientific">Aureispira anguillae</name>
    <dbReference type="NCBI Taxonomy" id="2864201"/>
    <lineage>
        <taxon>Bacteria</taxon>
        <taxon>Pseudomonadati</taxon>
        <taxon>Bacteroidota</taxon>
        <taxon>Saprospiria</taxon>
        <taxon>Saprospirales</taxon>
        <taxon>Saprospiraceae</taxon>
        <taxon>Aureispira</taxon>
    </lineage>
</organism>
<protein>
    <submittedName>
        <fullName evidence="1">Uncharacterized protein</fullName>
    </submittedName>
</protein>
<dbReference type="Proteomes" id="UP001060919">
    <property type="component" value="Chromosome"/>
</dbReference>
<sequence length="171" mass="19539">MSKKIYCIVLLLIGNLLYSCGLNSIEYKDEFEASKIAWLNFKESSNNTYTYTVANSSWVGVSWETNISVKNGVVVQRSFEITGTEGLPADFPEHELQWNETENEIDTHDNGAEPITLDEIYTKAQQHWLVRRKNTFTTFRAENDGMISTCGYGEKQCSDDCFRGVNIIRIQ</sequence>
<evidence type="ECO:0000313" key="2">
    <source>
        <dbReference type="Proteomes" id="UP001060919"/>
    </source>
</evidence>
<dbReference type="EMBL" id="AP026867">
    <property type="protein sequence ID" value="BDS11553.1"/>
    <property type="molecule type" value="Genomic_DNA"/>
</dbReference>
<gene>
    <name evidence="1" type="ORF">AsAng_0022670</name>
</gene>
<name>A0A915YEJ2_9BACT</name>
<keyword evidence="2" id="KW-1185">Reference proteome</keyword>
<dbReference type="AlphaFoldDB" id="A0A915YEJ2"/>
<proteinExistence type="predicted"/>
<dbReference type="KEGG" id="aup:AsAng_0022670"/>
<accession>A0A915YEJ2</accession>
<dbReference type="RefSeq" id="WP_264792714.1">
    <property type="nucleotide sequence ID" value="NZ_AP026867.1"/>
</dbReference>